<accession>A0A0E3UNW7</accession>
<evidence type="ECO:0000256" key="1">
    <source>
        <dbReference type="ARBA" id="ARBA00004651"/>
    </source>
</evidence>
<dbReference type="SUPFAM" id="SSF53649">
    <property type="entry name" value="Alkaline phosphatase-like"/>
    <property type="match status" value="1"/>
</dbReference>
<evidence type="ECO:0000313" key="8">
    <source>
        <dbReference type="EMBL" id="AKC87330.1"/>
    </source>
</evidence>
<evidence type="ECO:0000256" key="6">
    <source>
        <dbReference type="SAM" id="Phobius"/>
    </source>
</evidence>
<keyword evidence="4 6" id="KW-1133">Transmembrane helix</keyword>
<dbReference type="Gene3D" id="3.40.720.10">
    <property type="entry name" value="Alkaline Phosphatase, subunit A"/>
    <property type="match status" value="1"/>
</dbReference>
<name>A0A0E3UNW7_9GAMM</name>
<evidence type="ECO:0000259" key="7">
    <source>
        <dbReference type="Pfam" id="PF00884"/>
    </source>
</evidence>
<dbReference type="AlphaFoldDB" id="A0A0E3UNW7"/>
<dbReference type="RefSeq" id="WP_052632589.1">
    <property type="nucleotide sequence ID" value="NZ_CP011144.1"/>
</dbReference>
<dbReference type="NCBIfam" id="NF009027">
    <property type="entry name" value="PRK12363.1"/>
    <property type="match status" value="1"/>
</dbReference>
<evidence type="ECO:0000256" key="3">
    <source>
        <dbReference type="ARBA" id="ARBA00022692"/>
    </source>
</evidence>
<dbReference type="InterPro" id="IPR017850">
    <property type="entry name" value="Alkaline_phosphatase_core_sf"/>
</dbReference>
<feature type="transmembrane region" description="Helical" evidence="6">
    <location>
        <begin position="74"/>
        <end position="94"/>
    </location>
</feature>
<dbReference type="GO" id="GO:0008960">
    <property type="term" value="F:phosphatidylglycerol-membrane-oligosaccharide glycerophosphotransferase activity"/>
    <property type="evidence" value="ECO:0007669"/>
    <property type="project" value="UniProtKB-EC"/>
</dbReference>
<evidence type="ECO:0000256" key="5">
    <source>
        <dbReference type="ARBA" id="ARBA00023136"/>
    </source>
</evidence>
<dbReference type="InterPro" id="IPR000917">
    <property type="entry name" value="Sulfatase_N"/>
</dbReference>
<keyword evidence="9" id="KW-1185">Reference proteome</keyword>
<dbReference type="InterPro" id="IPR050448">
    <property type="entry name" value="OpgB/LTA_synthase_biosynth"/>
</dbReference>
<dbReference type="Pfam" id="PF00884">
    <property type="entry name" value="Sulfatase"/>
    <property type="match status" value="1"/>
</dbReference>
<keyword evidence="3 6" id="KW-0812">Transmembrane</keyword>
<dbReference type="KEGG" id="psuw:WQ53_11765"/>
<keyword evidence="5 6" id="KW-0472">Membrane</keyword>
<proteinExistence type="predicted"/>
<gene>
    <name evidence="8" type="ORF">WQ53_11765</name>
</gene>
<dbReference type="CDD" id="cd16015">
    <property type="entry name" value="LTA_synthase"/>
    <property type="match status" value="1"/>
</dbReference>
<reference evidence="8 9" key="1">
    <citation type="journal article" date="2015" name="Genome Announc.">
        <title>Complete Genome Sequence of Pseudoxanthomonas suwonensis Strain J1, a Cellulose-Degrading Bacterium Isolated from Leaf- and Wood-Enriched Soil.</title>
        <authorList>
            <person name="Hou L."/>
            <person name="Jiang J."/>
            <person name="Xu Z."/>
            <person name="Zhou Y."/>
            <person name="Leung F.C."/>
        </authorList>
    </citation>
    <scope>NUCLEOTIDE SEQUENCE [LARGE SCALE GENOMIC DNA]</scope>
    <source>
        <strain evidence="8 9">J1</strain>
    </source>
</reference>
<dbReference type="PATRIC" id="fig|314722.6.peg.2553"/>
<dbReference type="PANTHER" id="PTHR47371">
    <property type="entry name" value="LIPOTEICHOIC ACID SYNTHASE"/>
    <property type="match status" value="1"/>
</dbReference>
<keyword evidence="2" id="KW-1003">Cell membrane</keyword>
<evidence type="ECO:0000256" key="4">
    <source>
        <dbReference type="ARBA" id="ARBA00022989"/>
    </source>
</evidence>
<organism evidence="8 9">
    <name type="scientific">Pseudoxanthomonas suwonensis</name>
    <dbReference type="NCBI Taxonomy" id="314722"/>
    <lineage>
        <taxon>Bacteria</taxon>
        <taxon>Pseudomonadati</taxon>
        <taxon>Pseudomonadota</taxon>
        <taxon>Gammaproteobacteria</taxon>
        <taxon>Lysobacterales</taxon>
        <taxon>Lysobacteraceae</taxon>
        <taxon>Pseudoxanthomonas</taxon>
    </lineage>
</organism>
<sequence>MSLPALLLPPSLLLLLALLLASRRWAWAKAALLSALLLALSAWWLIDQLSGDGFNAATVYHLRSGMDGAGIGDFARPILGFLVLALLSLSPLLLVRRCREHRRGGVAFAGFMAAFAAAVLSSPLTGDALRLYQQSRPVDSDQVASEYTVPDKPLRQRRNIVWIYGESLERTYLDPRAFPGLMPNLARLAGEGLDFRGVASAEGSGWTIAGLVSSLCGVPLTTARGDENSMGRMDDFLPGAHCLSDYLKQQGYALHFSGGADAAFAAKGKFLASHGFDTVKEQRYYRERGVARKHFSNWGLHDDVLLDDVFDDFMQLSAAGRPFMLTALTMDTHHPAGHLPVACRGIRYDSEYGDIGLLRALACSDRLISRLVERIRASPHADDTLIVVASDHLAMPNDLNHVLARLPRENLLLYLGSGLPPQQVASAGTTLDSGATLLQLLDPDLGELGFGRSLLAPPPRPSASAALAGDGTRFPLYLGFARQLWTGTETRTLRIDDDRVVAGVQRIRPPVMLEYDSGWNITSIVLEDAPRQFANRDPDNILAYVDRCTAFIDDPSNGEWCALVVDRSNGVKLYPDWQLQQGIQVDAPLEASADARPRPRRALTLSRQTRPIAPGQYQVRLRTRGLPGQSFWVDAVSDDGKVVRAREWVQVGPGGQIRLPLWLDSPVDQLVIRAWLDYTEVMEVERIALVPAPEDIPS</sequence>
<protein>
    <submittedName>
        <fullName evidence="8">Phosphoglycerol transferase I</fullName>
        <ecNumber evidence="8">2.7.8.20</ecNumber>
    </submittedName>
</protein>
<dbReference type="Proteomes" id="UP000033067">
    <property type="component" value="Chromosome"/>
</dbReference>
<evidence type="ECO:0000256" key="2">
    <source>
        <dbReference type="ARBA" id="ARBA00022475"/>
    </source>
</evidence>
<feature type="domain" description="Sulfatase N-terminal" evidence="7">
    <location>
        <begin position="158"/>
        <end position="442"/>
    </location>
</feature>
<dbReference type="PANTHER" id="PTHR47371:SF3">
    <property type="entry name" value="PHOSPHOGLYCEROL TRANSFERASE I"/>
    <property type="match status" value="1"/>
</dbReference>
<feature type="transmembrane region" description="Helical" evidence="6">
    <location>
        <begin position="106"/>
        <end position="126"/>
    </location>
</feature>
<dbReference type="OrthoDB" id="9760224at2"/>
<dbReference type="GO" id="GO:0005886">
    <property type="term" value="C:plasma membrane"/>
    <property type="evidence" value="ECO:0007669"/>
    <property type="project" value="UniProtKB-SubCell"/>
</dbReference>
<keyword evidence="8" id="KW-0808">Transferase</keyword>
<dbReference type="EC" id="2.7.8.20" evidence="8"/>
<evidence type="ECO:0000313" key="9">
    <source>
        <dbReference type="Proteomes" id="UP000033067"/>
    </source>
</evidence>
<comment type="subcellular location">
    <subcellularLocation>
        <location evidence="1">Cell membrane</location>
        <topology evidence="1">Multi-pass membrane protein</topology>
    </subcellularLocation>
</comment>
<dbReference type="EMBL" id="CP011144">
    <property type="protein sequence ID" value="AKC87330.1"/>
    <property type="molecule type" value="Genomic_DNA"/>
</dbReference>